<dbReference type="OrthoDB" id="10123269at2759"/>
<comment type="caution">
    <text evidence="6">The sequence shown here is derived from an EMBL/GenBank/DDBJ whole genome shotgun (WGS) entry which is preliminary data.</text>
</comment>
<dbReference type="SUPFAM" id="SSF101898">
    <property type="entry name" value="NHL repeat"/>
    <property type="match status" value="1"/>
</dbReference>
<evidence type="ECO:0000256" key="5">
    <source>
        <dbReference type="SAM" id="Phobius"/>
    </source>
</evidence>
<evidence type="ECO:0000313" key="6">
    <source>
        <dbReference type="EMBL" id="CAF1222699.1"/>
    </source>
</evidence>
<keyword evidence="1" id="KW-0732">Signal</keyword>
<dbReference type="EMBL" id="CAJNON010000366">
    <property type="protein sequence ID" value="CAF1222699.1"/>
    <property type="molecule type" value="Genomic_DNA"/>
</dbReference>
<evidence type="ECO:0000256" key="2">
    <source>
        <dbReference type="ARBA" id="ARBA00022737"/>
    </source>
</evidence>
<evidence type="ECO:0000256" key="1">
    <source>
        <dbReference type="ARBA" id="ARBA00022729"/>
    </source>
</evidence>
<gene>
    <name evidence="7" type="ORF">JYZ213_LOCUS34197</name>
    <name evidence="6" type="ORF">VCS650_LOCUS26809</name>
</gene>
<evidence type="ECO:0000313" key="7">
    <source>
        <dbReference type="EMBL" id="CAF1335544.1"/>
    </source>
</evidence>
<reference evidence="6" key="1">
    <citation type="submission" date="2021-02" db="EMBL/GenBank/DDBJ databases">
        <authorList>
            <person name="Nowell W R."/>
        </authorList>
    </citation>
    <scope>NUCLEOTIDE SEQUENCE</scope>
</reference>
<keyword evidence="5" id="KW-0472">Membrane</keyword>
<feature type="transmembrane region" description="Helical" evidence="5">
    <location>
        <begin position="59"/>
        <end position="85"/>
    </location>
</feature>
<dbReference type="PANTHER" id="PTHR10680">
    <property type="entry name" value="PEPTIDYL-GLYCINE ALPHA-AMIDATING MONOOXYGENASE"/>
    <property type="match status" value="1"/>
</dbReference>
<evidence type="ECO:0000256" key="3">
    <source>
        <dbReference type="ARBA" id="ARBA00023180"/>
    </source>
</evidence>
<proteinExistence type="predicted"/>
<name>A0A814Y056_9BILA</name>
<sequence>MEYKKPLIGTNESEDIEMAAKRMTVYDASLEYKPESENKNNIRRSTRPRTGSSLFDRKTILILIIIAVLSLITIISSILWAIFIYKNETTIITTTSTSVISSIKTTILAKSTTEKIMVTTSTKTTTTTTSSIHTTSITETTMLTTSTNSVIITMNGPKSNKWKQNAVTVAGGNGEGQKLNQLRRPRGIFIDQKKNIFIADVENHRIVEWKYNAKEGQIIAGGNDKGNRMDQLSYPQAVIIDQQNHSIIIADLSNKRVIQWLNQNQQILIDNIACDGLAIDKDGFIYVSDYKKNEVRRWKMGEYNNEGVVVAGGNGQGNQLNQLYDPTYLFVDKDQSIYVTDWDNYRVMKWRKDAKEGRIVAGGNGQGKNLNQLSDPAGVIVNDLGQIYVADSGNDRIMRWCEGKKEGEIVVGGNGEGMQSNQLYSPRGLSFDDEGNLYVVDRGNHRVQKFEIIL</sequence>
<dbReference type="InterPro" id="IPR011042">
    <property type="entry name" value="6-blade_b-propeller_TolB-like"/>
</dbReference>
<dbReference type="Pfam" id="PF01436">
    <property type="entry name" value="NHL"/>
    <property type="match status" value="2"/>
</dbReference>
<keyword evidence="2" id="KW-0677">Repeat</keyword>
<evidence type="ECO:0000256" key="4">
    <source>
        <dbReference type="PROSITE-ProRule" id="PRU00504"/>
    </source>
</evidence>
<evidence type="ECO:0000313" key="8">
    <source>
        <dbReference type="Proteomes" id="UP000663891"/>
    </source>
</evidence>
<dbReference type="Gene3D" id="2.120.10.30">
    <property type="entry name" value="TolB, C-terminal domain"/>
    <property type="match status" value="2"/>
</dbReference>
<keyword evidence="5" id="KW-1133">Transmembrane helix</keyword>
<keyword evidence="5" id="KW-0812">Transmembrane</keyword>
<dbReference type="InterPro" id="IPR001258">
    <property type="entry name" value="NHL_repeat"/>
</dbReference>
<dbReference type="Proteomes" id="UP000663891">
    <property type="component" value="Unassembled WGS sequence"/>
</dbReference>
<feature type="repeat" description="NHL" evidence="4">
    <location>
        <begin position="422"/>
        <end position="453"/>
    </location>
</feature>
<accession>A0A814Y056</accession>
<dbReference type="PROSITE" id="PS51125">
    <property type="entry name" value="NHL"/>
    <property type="match status" value="1"/>
</dbReference>
<evidence type="ECO:0008006" key="9">
    <source>
        <dbReference type="Google" id="ProtNLM"/>
    </source>
</evidence>
<dbReference type="AlphaFoldDB" id="A0A814Y056"/>
<dbReference type="EMBL" id="CAJNOG010000685">
    <property type="protein sequence ID" value="CAF1335544.1"/>
    <property type="molecule type" value="Genomic_DNA"/>
</dbReference>
<dbReference type="PANTHER" id="PTHR10680:SF14">
    <property type="entry name" value="PEPTIDYL-GLYCINE ALPHA-AMIDATING MONOOXYGENASE"/>
    <property type="match status" value="1"/>
</dbReference>
<organism evidence="6 8">
    <name type="scientific">Adineta steineri</name>
    <dbReference type="NCBI Taxonomy" id="433720"/>
    <lineage>
        <taxon>Eukaryota</taxon>
        <taxon>Metazoa</taxon>
        <taxon>Spiralia</taxon>
        <taxon>Gnathifera</taxon>
        <taxon>Rotifera</taxon>
        <taxon>Eurotatoria</taxon>
        <taxon>Bdelloidea</taxon>
        <taxon>Adinetida</taxon>
        <taxon>Adinetidae</taxon>
        <taxon>Adineta</taxon>
    </lineage>
</organism>
<dbReference type="CDD" id="cd05819">
    <property type="entry name" value="NHL"/>
    <property type="match status" value="1"/>
</dbReference>
<protein>
    <recommendedName>
        <fullName evidence="9">NHL repeat containing protein</fullName>
    </recommendedName>
</protein>
<keyword evidence="3" id="KW-0325">Glycoprotein</keyword>
<dbReference type="Proteomes" id="UP000663845">
    <property type="component" value="Unassembled WGS sequence"/>
</dbReference>